<dbReference type="Pfam" id="PF01613">
    <property type="entry name" value="Flavin_Reduct"/>
    <property type="match status" value="1"/>
</dbReference>
<accession>Q6FC00</accession>
<dbReference type="HOGENOM" id="CLU_873556_0_0_6"/>
<organism evidence="4 5">
    <name type="scientific">Acinetobacter baylyi (strain ATCC 33305 / BD413 / ADP1)</name>
    <dbReference type="NCBI Taxonomy" id="62977"/>
    <lineage>
        <taxon>Bacteria</taxon>
        <taxon>Pseudomonadati</taxon>
        <taxon>Pseudomonadota</taxon>
        <taxon>Gammaproteobacteria</taxon>
        <taxon>Moraxellales</taxon>
        <taxon>Moraxellaceae</taxon>
        <taxon>Acinetobacter</taxon>
    </lineage>
</organism>
<dbReference type="InterPro" id="IPR036388">
    <property type="entry name" value="WH-like_DNA-bd_sf"/>
</dbReference>
<dbReference type="GO" id="GO:0042602">
    <property type="term" value="F:riboflavin reductase (NADPH) activity"/>
    <property type="evidence" value="ECO:0007669"/>
    <property type="project" value="TreeGrafter"/>
</dbReference>
<dbReference type="Gene3D" id="2.30.110.10">
    <property type="entry name" value="Electron Transport, Fmn-binding Protein, Chain A"/>
    <property type="match status" value="1"/>
</dbReference>
<dbReference type="InterPro" id="IPR002563">
    <property type="entry name" value="Flavin_Rdtase-like_dom"/>
</dbReference>
<dbReference type="GO" id="GO:0010181">
    <property type="term" value="F:FMN binding"/>
    <property type="evidence" value="ECO:0007669"/>
    <property type="project" value="InterPro"/>
</dbReference>
<dbReference type="InterPro" id="IPR036390">
    <property type="entry name" value="WH_DNA-bd_sf"/>
</dbReference>
<dbReference type="InterPro" id="IPR050268">
    <property type="entry name" value="NADH-dep_flavin_reductase"/>
</dbReference>
<evidence type="ECO:0000259" key="3">
    <source>
        <dbReference type="SMART" id="SM00903"/>
    </source>
</evidence>
<keyword evidence="2 4" id="KW-0560">Oxidoreductase</keyword>
<comment type="similarity">
    <text evidence="1">Belongs to the non-flavoprotein flavin reductase family.</text>
</comment>
<dbReference type="eggNOG" id="COG1853">
    <property type="taxonomic scope" value="Bacteria"/>
</dbReference>
<evidence type="ECO:0000256" key="1">
    <source>
        <dbReference type="ARBA" id="ARBA00008898"/>
    </source>
</evidence>
<dbReference type="BioCyc" id="ASP62977:ACIAD_RS07165-MONOMER"/>
<dbReference type="InterPro" id="IPR012349">
    <property type="entry name" value="Split_barrel_FMN-bd"/>
</dbReference>
<dbReference type="PANTHER" id="PTHR30466">
    <property type="entry name" value="FLAVIN REDUCTASE"/>
    <property type="match status" value="1"/>
</dbReference>
<reference evidence="4 5" key="1">
    <citation type="journal article" date="2004" name="Nucleic Acids Res.">
        <title>Unique features revealed by the genome sequence of Acinetobacter sp. ADP1, a versatile and naturally transformation competent bacterium.</title>
        <authorList>
            <person name="Barbe V."/>
            <person name="Vallenet D."/>
            <person name="Fonknechten N."/>
            <person name="Kreimeyer A."/>
            <person name="Oztas S."/>
            <person name="Labarre L."/>
            <person name="Cruveiller S."/>
            <person name="Robert C."/>
            <person name="Duprat S."/>
            <person name="Wincker P."/>
            <person name="Ornston L.N."/>
            <person name="Weissenbach J."/>
            <person name="Marliere P."/>
            <person name="Cohen G.N."/>
            <person name="Medigue C."/>
        </authorList>
    </citation>
    <scope>NUCLEOTIDE SEQUENCE [LARGE SCALE GENOMIC DNA]</scope>
    <source>
        <strain evidence="5">ATCC 33305 / BD413 / ADP1</strain>
    </source>
</reference>
<feature type="domain" description="Flavin reductase like" evidence="3">
    <location>
        <begin position="30"/>
        <end position="173"/>
    </location>
</feature>
<dbReference type="EC" id="1.14.13.3" evidence="4"/>
<dbReference type="AlphaFoldDB" id="Q6FC00"/>
<sequence>MKYTRIVNMNMMTQDQSIEVLDPKAFRRALGNFATGVTIMTAQNAEGERVGVTANSFNSVSLDPALILWSIDKNSSSFKVFEQATHFSVNVLSGNQIDLSNKFARRSEDKFAGTDFDHGEGQCILLKQCAANFECEKFNIVEGGDHWIIIGRVVRFYDHGRSPLLYHQGAYSSVLPHPSLDRKEIAAGEGDGFPGRLYHNMYYLLTQAVRAYQANYHPKQLASGFRTSEARLLLVLESKTATSKCELQREVAMPVVEIEQATEILAQKGLLFDTGECYELTEQGIEAAQMLYRIAENHQQEIFEKYSTDERELFKSMLKDLIGI</sequence>
<proteinExistence type="inferred from homology"/>
<gene>
    <name evidence="4" type="ordered locus">ACIAD1561</name>
</gene>
<dbReference type="STRING" id="202950.GCA_001485005_02018"/>
<dbReference type="NCBIfam" id="NF045919">
    <property type="entry name" value="HphnlacHdxRed"/>
    <property type="match status" value="1"/>
</dbReference>
<dbReference type="PANTHER" id="PTHR30466:SF11">
    <property type="entry name" value="FLAVIN-DEPENDENT MONOOXYGENASE, REDUCTASE SUBUNIT HSAB"/>
    <property type="match status" value="1"/>
</dbReference>
<dbReference type="KEGG" id="aci:ACIAD1561"/>
<dbReference type="SUPFAM" id="SSF50475">
    <property type="entry name" value="FMN-binding split barrel"/>
    <property type="match status" value="1"/>
</dbReference>
<dbReference type="Gene3D" id="1.10.10.10">
    <property type="entry name" value="Winged helix-like DNA-binding domain superfamily/Winged helix DNA-binding domain"/>
    <property type="match status" value="1"/>
</dbReference>
<evidence type="ECO:0000256" key="2">
    <source>
        <dbReference type="ARBA" id="ARBA00023002"/>
    </source>
</evidence>
<dbReference type="OrthoDB" id="9792858at2"/>
<name>Q6FC00_ACIAD</name>
<dbReference type="Proteomes" id="UP000000430">
    <property type="component" value="Chromosome"/>
</dbReference>
<evidence type="ECO:0000313" key="5">
    <source>
        <dbReference type="Proteomes" id="UP000000430"/>
    </source>
</evidence>
<evidence type="ECO:0000313" key="4">
    <source>
        <dbReference type="EMBL" id="CAG68411.1"/>
    </source>
</evidence>
<dbReference type="SMART" id="SM00903">
    <property type="entry name" value="Flavin_Reduct"/>
    <property type="match status" value="1"/>
</dbReference>
<protein>
    <submittedName>
        <fullName evidence="4">p-hydroxyphenylacetate hydroxylase C1:reductase component</fullName>
        <ecNumber evidence="4">1.14.13.3</ecNumber>
    </submittedName>
</protein>
<dbReference type="SUPFAM" id="SSF46785">
    <property type="entry name" value="Winged helix' DNA-binding domain"/>
    <property type="match status" value="1"/>
</dbReference>
<dbReference type="EMBL" id="CR543861">
    <property type="protein sequence ID" value="CAG68411.1"/>
    <property type="molecule type" value="Genomic_DNA"/>
</dbReference>